<dbReference type="EMBL" id="UINC01094412">
    <property type="protein sequence ID" value="SVC49627.1"/>
    <property type="molecule type" value="Genomic_DNA"/>
</dbReference>
<reference evidence="1" key="1">
    <citation type="submission" date="2018-05" db="EMBL/GenBank/DDBJ databases">
        <authorList>
            <person name="Lanie J.A."/>
            <person name="Ng W.-L."/>
            <person name="Kazmierczak K.M."/>
            <person name="Andrzejewski T.M."/>
            <person name="Davidsen T.M."/>
            <person name="Wayne K.J."/>
            <person name="Tettelin H."/>
            <person name="Glass J.I."/>
            <person name="Rusch D."/>
            <person name="Podicherti R."/>
            <person name="Tsui H.-C.T."/>
            <person name="Winkler M.E."/>
        </authorList>
    </citation>
    <scope>NUCLEOTIDE SEQUENCE</scope>
</reference>
<sequence>LPKFGTNYILKTTKSIEQGDFALHDDAGGEKAGQRVAPKIHRIAEYMNEHQAFDEVLGSILKKGDWSADRIRSAEMEEKRNAALKIIRGTPLFILLDNYEDIERKIHEKEKFDNFLREYYETPETEAKKTYIIITSREGVDKSVAENSRIEYLRTTPSKGFLDHLLQTLPEQTYEYKPWMIENQAKLVSSFEKMHNKLSSSSKFGVGQGGFPPLIGLIAHTFLSRREKPEDVGWIDGIAQEVIDLHGDKLNAYVFDKSSKQIRNDFPYSWRCLEDFSREMKEFTEEDLLQALEDLGGDKEMDHKKILSFLLECESRDLVEKTLHPDTGEYLYTPSIRVSLSPGKTRKLEDIREKSPRAEKIDELERELLYLEDGHGRDEFEG</sequence>
<feature type="non-terminal residue" evidence="1">
    <location>
        <position position="382"/>
    </location>
</feature>
<gene>
    <name evidence="1" type="ORF">METZ01_LOCUS302481</name>
</gene>
<evidence type="ECO:0000313" key="1">
    <source>
        <dbReference type="EMBL" id="SVC49627.1"/>
    </source>
</evidence>
<name>A0A382MPB5_9ZZZZ</name>
<dbReference type="AlphaFoldDB" id="A0A382MPB5"/>
<organism evidence="1">
    <name type="scientific">marine metagenome</name>
    <dbReference type="NCBI Taxonomy" id="408172"/>
    <lineage>
        <taxon>unclassified sequences</taxon>
        <taxon>metagenomes</taxon>
        <taxon>ecological metagenomes</taxon>
    </lineage>
</organism>
<protein>
    <submittedName>
        <fullName evidence="1">Uncharacterized protein</fullName>
    </submittedName>
</protein>
<feature type="non-terminal residue" evidence="1">
    <location>
        <position position="1"/>
    </location>
</feature>
<accession>A0A382MPB5</accession>
<proteinExistence type="predicted"/>